<protein>
    <recommendedName>
        <fullName evidence="3">SAM-dependent methyltransferase</fullName>
    </recommendedName>
</protein>
<evidence type="ECO:0000313" key="2">
    <source>
        <dbReference type="Proteomes" id="UP001451606"/>
    </source>
</evidence>
<organism evidence="1 2">
    <name type="scientific">Oxyplasma meridianum</name>
    <dbReference type="NCBI Taxonomy" id="3073602"/>
    <lineage>
        <taxon>Archaea</taxon>
        <taxon>Methanobacteriati</taxon>
        <taxon>Thermoplasmatota</taxon>
        <taxon>Thermoplasmata</taxon>
        <taxon>Thermoplasmatales</taxon>
        <taxon>Thermoplasmataceae</taxon>
        <taxon>Oxyplasma</taxon>
    </lineage>
</organism>
<sequence>MHIKIKNMSISFEDNHDISAIIEVLVLDVYKMENIKNGDTVLDLGAGIG</sequence>
<gene>
    <name evidence="1" type="ORF">OXIME_000762</name>
</gene>
<dbReference type="Proteomes" id="UP001451606">
    <property type="component" value="Chromosome"/>
</dbReference>
<accession>A0AAX4NGU1</accession>
<dbReference type="SUPFAM" id="SSF53335">
    <property type="entry name" value="S-adenosyl-L-methionine-dependent methyltransferases"/>
    <property type="match status" value="1"/>
</dbReference>
<keyword evidence="2" id="KW-1185">Reference proteome</keyword>
<dbReference type="EMBL" id="CP133772">
    <property type="protein sequence ID" value="WYY00203.1"/>
    <property type="molecule type" value="Genomic_DNA"/>
</dbReference>
<name>A0AAX4NGU1_9ARCH</name>
<dbReference type="KEGG" id="omr:OXIME_000762"/>
<evidence type="ECO:0000313" key="1">
    <source>
        <dbReference type="EMBL" id="WYY00203.1"/>
    </source>
</evidence>
<evidence type="ECO:0008006" key="3">
    <source>
        <dbReference type="Google" id="ProtNLM"/>
    </source>
</evidence>
<reference evidence="1 2" key="1">
    <citation type="submission" date="2023-09" db="EMBL/GenBank/DDBJ databases">
        <authorList>
            <person name="Golyshina O.V."/>
            <person name="Lunev E.A."/>
            <person name="Bargiela R."/>
            <person name="Gaines M.C."/>
            <person name="Daum B."/>
            <person name="Bale N.J."/>
            <person name="Koenen M."/>
            <person name="Sinninghe Damst J.S."/>
            <person name="Yakimov M."/>
            <person name="Golyshin P.N."/>
        </authorList>
    </citation>
    <scope>NUCLEOTIDE SEQUENCE [LARGE SCALE GENOMIC DNA]</scope>
    <source>
        <strain evidence="1 2">M1</strain>
    </source>
</reference>
<proteinExistence type="predicted"/>
<dbReference type="RefSeq" id="WP_393972153.1">
    <property type="nucleotide sequence ID" value="NZ_CP133772.1"/>
</dbReference>
<dbReference type="InterPro" id="IPR029063">
    <property type="entry name" value="SAM-dependent_MTases_sf"/>
</dbReference>
<dbReference type="GeneID" id="95967495"/>
<dbReference type="AlphaFoldDB" id="A0AAX4NGU1"/>